<keyword evidence="3" id="KW-1185">Reference proteome</keyword>
<evidence type="ECO:0000256" key="1">
    <source>
        <dbReference type="SAM" id="MobiDB-lite"/>
    </source>
</evidence>
<dbReference type="RefSeq" id="WP_386843445.1">
    <property type="nucleotide sequence ID" value="NZ_JBHUMK010000014.1"/>
</dbReference>
<dbReference type="EMBL" id="JBHUMK010000014">
    <property type="protein sequence ID" value="MFD2608694.1"/>
    <property type="molecule type" value="Genomic_DNA"/>
</dbReference>
<feature type="compositionally biased region" description="Acidic residues" evidence="1">
    <location>
        <begin position="115"/>
        <end position="126"/>
    </location>
</feature>
<feature type="compositionally biased region" description="Low complexity" evidence="1">
    <location>
        <begin position="15"/>
        <end position="26"/>
    </location>
</feature>
<feature type="compositionally biased region" description="Polar residues" evidence="1">
    <location>
        <begin position="29"/>
        <end position="43"/>
    </location>
</feature>
<feature type="compositionally biased region" description="Gly residues" evidence="1">
    <location>
        <begin position="63"/>
        <end position="74"/>
    </location>
</feature>
<proteinExistence type="predicted"/>
<sequence length="126" mass="12551">MGDLQEDTSMGEGKPSSTPTTPATHTGSDHATQGANTNLSATLQGGPATPGDRAATQQITGQEGAGQEGGGQEARGGLPAGMAAQSDPARTMDNSGMLRPTGQGEDAEIMGSSGVDDEADQTDQYS</sequence>
<dbReference type="Proteomes" id="UP001597475">
    <property type="component" value="Unassembled WGS sequence"/>
</dbReference>
<organism evidence="2 3">
    <name type="scientific">Deinococcus taklimakanensis</name>
    <dbReference type="NCBI Taxonomy" id="536443"/>
    <lineage>
        <taxon>Bacteria</taxon>
        <taxon>Thermotogati</taxon>
        <taxon>Deinococcota</taxon>
        <taxon>Deinococci</taxon>
        <taxon>Deinococcales</taxon>
        <taxon>Deinococcaceae</taxon>
        <taxon>Deinococcus</taxon>
    </lineage>
</organism>
<feature type="region of interest" description="Disordered" evidence="1">
    <location>
        <begin position="1"/>
        <end position="126"/>
    </location>
</feature>
<protein>
    <submittedName>
        <fullName evidence="2">Uncharacterized protein</fullName>
    </submittedName>
</protein>
<evidence type="ECO:0000313" key="2">
    <source>
        <dbReference type="EMBL" id="MFD2608694.1"/>
    </source>
</evidence>
<accession>A0ABW5P0N6</accession>
<comment type="caution">
    <text evidence="2">The sequence shown here is derived from an EMBL/GenBank/DDBJ whole genome shotgun (WGS) entry which is preliminary data.</text>
</comment>
<evidence type="ECO:0000313" key="3">
    <source>
        <dbReference type="Proteomes" id="UP001597475"/>
    </source>
</evidence>
<gene>
    <name evidence="2" type="ORF">ACFSR9_04460</name>
</gene>
<reference evidence="3" key="1">
    <citation type="journal article" date="2019" name="Int. J. Syst. Evol. Microbiol.">
        <title>The Global Catalogue of Microorganisms (GCM) 10K type strain sequencing project: providing services to taxonomists for standard genome sequencing and annotation.</title>
        <authorList>
            <consortium name="The Broad Institute Genomics Platform"/>
            <consortium name="The Broad Institute Genome Sequencing Center for Infectious Disease"/>
            <person name="Wu L."/>
            <person name="Ma J."/>
        </authorList>
    </citation>
    <scope>NUCLEOTIDE SEQUENCE [LARGE SCALE GENOMIC DNA]</scope>
    <source>
        <strain evidence="3">KCTC 33842</strain>
    </source>
</reference>
<name>A0ABW5P0N6_9DEIO</name>